<dbReference type="KEGG" id="hhb:Hhub_1444"/>
<protein>
    <submittedName>
        <fullName evidence="2">Uncharacterized protein</fullName>
    </submittedName>
</protein>
<evidence type="ECO:0000256" key="1">
    <source>
        <dbReference type="SAM" id="Phobius"/>
    </source>
</evidence>
<dbReference type="AlphaFoldDB" id="A0A0U5GZT5"/>
<dbReference type="STRING" id="1407499.HHUB_1444"/>
<keyword evidence="1" id="KW-0812">Transmembrane</keyword>
<evidence type="ECO:0000313" key="3">
    <source>
        <dbReference type="Proteomes" id="UP000066737"/>
    </source>
</evidence>
<feature type="transmembrane region" description="Helical" evidence="1">
    <location>
        <begin position="21"/>
        <end position="42"/>
    </location>
</feature>
<sequence>MRTDRRPIPPAGVSAVVNGQLEWLVILAVSVGVMLYGAYTVVNLGSFLAELVHR</sequence>
<organism evidence="2 3">
    <name type="scientific">Halobacterium hubeiense</name>
    <dbReference type="NCBI Taxonomy" id="1407499"/>
    <lineage>
        <taxon>Archaea</taxon>
        <taxon>Methanobacteriati</taxon>
        <taxon>Methanobacteriota</taxon>
        <taxon>Stenosarchaea group</taxon>
        <taxon>Halobacteria</taxon>
        <taxon>Halobacteriales</taxon>
        <taxon>Halobacteriaceae</taxon>
        <taxon>Halobacterium</taxon>
    </lineage>
</organism>
<dbReference type="EMBL" id="LN831302">
    <property type="protein sequence ID" value="CQH48639.1"/>
    <property type="molecule type" value="Genomic_DNA"/>
</dbReference>
<dbReference type="Proteomes" id="UP000066737">
    <property type="component" value="Chromosome I"/>
</dbReference>
<gene>
    <name evidence="2" type="ORF">HHUB_1444</name>
</gene>
<reference evidence="3" key="1">
    <citation type="journal article" date="2016" name="Environ. Microbiol.">
        <title>The complete genome of a viable archaeum isolated from 123-million-year-old rock salt.</title>
        <authorList>
            <person name="Jaakkola S.T."/>
            <person name="Pfeiffer F."/>
            <person name="Ravantti J.J."/>
            <person name="Guo Q."/>
            <person name="Liu Y."/>
            <person name="Chen X."/>
            <person name="Ma H."/>
            <person name="Yang C."/>
            <person name="Oksanen H.M."/>
            <person name="Bamford D.H."/>
        </authorList>
    </citation>
    <scope>NUCLEOTIDE SEQUENCE</scope>
    <source>
        <strain evidence="3">JI20-1</strain>
    </source>
</reference>
<name>A0A0U5GZT5_9EURY</name>
<keyword evidence="1" id="KW-1133">Transmembrane helix</keyword>
<evidence type="ECO:0000313" key="2">
    <source>
        <dbReference type="EMBL" id="CQH48639.1"/>
    </source>
</evidence>
<proteinExistence type="predicted"/>
<keyword evidence="3" id="KW-1185">Reference proteome</keyword>
<accession>A0A0U5GZT5</accession>
<keyword evidence="1" id="KW-0472">Membrane</keyword>